<proteinExistence type="predicted"/>
<feature type="domain" description="TonB-dependent receptor plug" evidence="1">
    <location>
        <begin position="55"/>
        <end position="156"/>
    </location>
</feature>
<organism evidence="2">
    <name type="scientific">marine metagenome</name>
    <dbReference type="NCBI Taxonomy" id="408172"/>
    <lineage>
        <taxon>unclassified sequences</taxon>
        <taxon>metagenomes</taxon>
        <taxon>ecological metagenomes</taxon>
    </lineage>
</organism>
<accession>A0A382W0U5</accession>
<dbReference type="EMBL" id="UINC01156142">
    <property type="protein sequence ID" value="SVD52387.1"/>
    <property type="molecule type" value="Genomic_DNA"/>
</dbReference>
<gene>
    <name evidence="2" type="ORF">METZ01_LOCUS405241</name>
</gene>
<name>A0A382W0U5_9ZZZZ</name>
<evidence type="ECO:0000259" key="1">
    <source>
        <dbReference type="Pfam" id="PF07715"/>
    </source>
</evidence>
<dbReference type="Pfam" id="PF07715">
    <property type="entry name" value="Plug"/>
    <property type="match status" value="1"/>
</dbReference>
<dbReference type="AlphaFoldDB" id="A0A382W0U5"/>
<dbReference type="Gene3D" id="2.170.130.10">
    <property type="entry name" value="TonB-dependent receptor, plug domain"/>
    <property type="match status" value="1"/>
</dbReference>
<dbReference type="InterPro" id="IPR012910">
    <property type="entry name" value="Plug_dom"/>
</dbReference>
<dbReference type="InterPro" id="IPR039426">
    <property type="entry name" value="TonB-dep_rcpt-like"/>
</dbReference>
<feature type="non-terminal residue" evidence="2">
    <location>
        <position position="216"/>
    </location>
</feature>
<reference evidence="2" key="1">
    <citation type="submission" date="2018-05" db="EMBL/GenBank/DDBJ databases">
        <authorList>
            <person name="Lanie J.A."/>
            <person name="Ng W.-L."/>
            <person name="Kazmierczak K.M."/>
            <person name="Andrzejewski T.M."/>
            <person name="Davidsen T.M."/>
            <person name="Wayne K.J."/>
            <person name="Tettelin H."/>
            <person name="Glass J.I."/>
            <person name="Rusch D."/>
            <person name="Podicherti R."/>
            <person name="Tsui H.-C.T."/>
            <person name="Winkler M.E."/>
        </authorList>
    </citation>
    <scope>NUCLEOTIDE SEQUENCE</scope>
</reference>
<dbReference type="PROSITE" id="PS52016">
    <property type="entry name" value="TONB_DEPENDENT_REC_3"/>
    <property type="match status" value="1"/>
</dbReference>
<dbReference type="InterPro" id="IPR037066">
    <property type="entry name" value="Plug_dom_sf"/>
</dbReference>
<sequence length="216" mass="23937">MLRISLWAPTIIVLSMATSSTLLAEDDSEPETEEILVFGRAIDLVGAADSASEGIVGYDDLDRRPLLRVGELVEVIPGLIATQHSGGGKANQYFLRGMNLDHGTDFSIHFEGMPVNFRSHAHGQGYLDMNFIIPELIQTIEYRKGTYYADVGDFSAASSSKFKTYDRLEKAFLKLSYGTENYFRLVAANSWDIDSGTWLLGAETRLSDGPWDNPED</sequence>
<protein>
    <recommendedName>
        <fullName evidence="1">TonB-dependent receptor plug domain-containing protein</fullName>
    </recommendedName>
</protein>
<evidence type="ECO:0000313" key="2">
    <source>
        <dbReference type="EMBL" id="SVD52387.1"/>
    </source>
</evidence>
<dbReference type="SUPFAM" id="SSF56935">
    <property type="entry name" value="Porins"/>
    <property type="match status" value="1"/>
</dbReference>